<reference evidence="1" key="1">
    <citation type="submission" date="2021-10" db="EMBL/GenBank/DDBJ databases">
        <title>Melipona bicolor Genome sequencing and assembly.</title>
        <authorList>
            <person name="Araujo N.S."/>
            <person name="Arias M.C."/>
        </authorList>
    </citation>
    <scope>NUCLEOTIDE SEQUENCE</scope>
    <source>
        <strain evidence="1">USP_2M_L1-L4_2017</strain>
        <tissue evidence="1">Whole body</tissue>
    </source>
</reference>
<dbReference type="Proteomes" id="UP001177670">
    <property type="component" value="Unassembled WGS sequence"/>
</dbReference>
<sequence length="94" mass="10487">SPMQQPIIVKIARVESTPSKRKLVAGSLELVQPIIEKIPHRDSVVGRVNRTRPGLFVPVEGTETPASEIEEGKKGRIVQRTTSVELRIEECFDK</sequence>
<evidence type="ECO:0000313" key="2">
    <source>
        <dbReference type="Proteomes" id="UP001177670"/>
    </source>
</evidence>
<accession>A0AA40G889</accession>
<protein>
    <submittedName>
        <fullName evidence="1">Uncharacterized protein</fullName>
    </submittedName>
</protein>
<feature type="non-terminal residue" evidence="1">
    <location>
        <position position="1"/>
    </location>
</feature>
<comment type="caution">
    <text evidence="1">The sequence shown here is derived from an EMBL/GenBank/DDBJ whole genome shotgun (WGS) entry which is preliminary data.</text>
</comment>
<name>A0AA40G889_9HYME</name>
<proteinExistence type="predicted"/>
<gene>
    <name evidence="1" type="ORF">K0M31_014241</name>
</gene>
<organism evidence="1 2">
    <name type="scientific">Melipona bicolor</name>
    <dbReference type="NCBI Taxonomy" id="60889"/>
    <lineage>
        <taxon>Eukaryota</taxon>
        <taxon>Metazoa</taxon>
        <taxon>Ecdysozoa</taxon>
        <taxon>Arthropoda</taxon>
        <taxon>Hexapoda</taxon>
        <taxon>Insecta</taxon>
        <taxon>Pterygota</taxon>
        <taxon>Neoptera</taxon>
        <taxon>Endopterygota</taxon>
        <taxon>Hymenoptera</taxon>
        <taxon>Apocrita</taxon>
        <taxon>Aculeata</taxon>
        <taxon>Apoidea</taxon>
        <taxon>Anthophila</taxon>
        <taxon>Apidae</taxon>
        <taxon>Melipona</taxon>
    </lineage>
</organism>
<dbReference type="EMBL" id="JAHYIQ010000004">
    <property type="protein sequence ID" value="KAK1132873.1"/>
    <property type="molecule type" value="Genomic_DNA"/>
</dbReference>
<keyword evidence="2" id="KW-1185">Reference proteome</keyword>
<dbReference type="AlphaFoldDB" id="A0AA40G889"/>
<evidence type="ECO:0000313" key="1">
    <source>
        <dbReference type="EMBL" id="KAK1132873.1"/>
    </source>
</evidence>